<dbReference type="EMBL" id="BPLR01010244">
    <property type="protein sequence ID" value="GIY37968.1"/>
    <property type="molecule type" value="Genomic_DNA"/>
</dbReference>
<comment type="caution">
    <text evidence="1">The sequence shown here is derived from an EMBL/GenBank/DDBJ whole genome shotgun (WGS) entry which is preliminary data.</text>
</comment>
<dbReference type="AlphaFoldDB" id="A0AAV4T2A6"/>
<evidence type="ECO:0000313" key="1">
    <source>
        <dbReference type="EMBL" id="GIY37968.1"/>
    </source>
</evidence>
<keyword evidence="2" id="KW-1185">Reference proteome</keyword>
<protein>
    <submittedName>
        <fullName evidence="1">Uncharacterized protein</fullName>
    </submittedName>
</protein>
<evidence type="ECO:0000313" key="2">
    <source>
        <dbReference type="Proteomes" id="UP001054945"/>
    </source>
</evidence>
<dbReference type="Proteomes" id="UP001054945">
    <property type="component" value="Unassembled WGS sequence"/>
</dbReference>
<gene>
    <name evidence="1" type="ORF">CEXT_643251</name>
</gene>
<accession>A0AAV4T2A6</accession>
<proteinExistence type="predicted"/>
<organism evidence="1 2">
    <name type="scientific">Caerostris extrusa</name>
    <name type="common">Bark spider</name>
    <name type="synonym">Caerostris bankana</name>
    <dbReference type="NCBI Taxonomy" id="172846"/>
    <lineage>
        <taxon>Eukaryota</taxon>
        <taxon>Metazoa</taxon>
        <taxon>Ecdysozoa</taxon>
        <taxon>Arthropoda</taxon>
        <taxon>Chelicerata</taxon>
        <taxon>Arachnida</taxon>
        <taxon>Araneae</taxon>
        <taxon>Araneomorphae</taxon>
        <taxon>Entelegynae</taxon>
        <taxon>Araneoidea</taxon>
        <taxon>Araneidae</taxon>
        <taxon>Caerostris</taxon>
    </lineage>
</organism>
<sequence>MRSSFLSSSVRALQSFRHSYRKCANDRSGLSRLLNERQSNEKKKTELSALLLSTTEERRENRECVTFPGSSEYYDIVPLS</sequence>
<reference evidence="1 2" key="1">
    <citation type="submission" date="2021-06" db="EMBL/GenBank/DDBJ databases">
        <title>Caerostris extrusa draft genome.</title>
        <authorList>
            <person name="Kono N."/>
            <person name="Arakawa K."/>
        </authorList>
    </citation>
    <scope>NUCLEOTIDE SEQUENCE [LARGE SCALE GENOMIC DNA]</scope>
</reference>
<name>A0AAV4T2A6_CAEEX</name>